<name>A0A809X4Q2_9BRAD</name>
<sequence>MKCLKHILSDEVVRVTDKEAQALRDADPLEPKCWQYCPKHEWKATGASR</sequence>
<organism evidence="1">
    <name type="scientific">Bradyrhizobium diazoefficiens</name>
    <dbReference type="NCBI Taxonomy" id="1355477"/>
    <lineage>
        <taxon>Bacteria</taxon>
        <taxon>Pseudomonadati</taxon>
        <taxon>Pseudomonadota</taxon>
        <taxon>Alphaproteobacteria</taxon>
        <taxon>Hyphomicrobiales</taxon>
        <taxon>Nitrobacteraceae</taxon>
        <taxon>Bradyrhizobium</taxon>
    </lineage>
</organism>
<dbReference type="EMBL" id="AP023091">
    <property type="protein sequence ID" value="BCE22140.1"/>
    <property type="molecule type" value="Genomic_DNA"/>
</dbReference>
<accession>A0A809X4Q2</accession>
<evidence type="ECO:0000313" key="3">
    <source>
        <dbReference type="EMBL" id="BCE91921.1"/>
    </source>
</evidence>
<dbReference type="AlphaFoldDB" id="A0A809X4Q2"/>
<evidence type="ECO:0000313" key="2">
    <source>
        <dbReference type="EMBL" id="BCE48405.1"/>
    </source>
</evidence>
<reference evidence="3" key="2">
    <citation type="submission" date="2020-05" db="EMBL/GenBank/DDBJ databases">
        <title>Complete genome sequence of Bradyrhizobium diazoefficiens XF10 isolated from soybean nodule.</title>
        <authorList>
            <person name="Noda R."/>
            <person name="Kakizaki K."/>
            <person name="Minamisawa K."/>
        </authorList>
    </citation>
    <scope>NUCLEOTIDE SEQUENCE</scope>
    <source>
        <strain evidence="3">XF10</strain>
    </source>
</reference>
<protein>
    <submittedName>
        <fullName evidence="1">Uncharacterized protein</fullName>
    </submittedName>
</protein>
<evidence type="ECO:0000313" key="1">
    <source>
        <dbReference type="EMBL" id="BCE22140.1"/>
    </source>
</evidence>
<gene>
    <name evidence="3" type="ORF">XF10B_47190</name>
    <name evidence="1" type="ORF">XF1B_48210</name>
    <name evidence="2" type="ORF">XF4B_47540</name>
</gene>
<proteinExistence type="predicted"/>
<reference evidence="1" key="1">
    <citation type="submission" date="2020-05" db="EMBL/GenBank/DDBJ databases">
        <title>Complete genome sequence of Bradyrhizobium diazoefficiens XF1 isolated from soybean nodule.</title>
        <authorList>
            <person name="Noda R."/>
            <person name="Kakizaki K."/>
            <person name="Minamisawa K."/>
        </authorList>
    </citation>
    <scope>NUCLEOTIDE SEQUENCE</scope>
    <source>
        <strain evidence="1">XF1</strain>
    </source>
</reference>
<reference evidence="2" key="3">
    <citation type="submission" date="2020-05" db="EMBL/GenBank/DDBJ databases">
        <title>Complete genome sequence of Bradyrhizobium diazoefficiens XF4 isolated from soybean nodule.</title>
        <authorList>
            <person name="Noda R."/>
            <person name="Kakizaki K."/>
            <person name="Minamisawa K."/>
        </authorList>
    </citation>
    <scope>NUCLEOTIDE SEQUENCE</scope>
    <source>
        <strain evidence="2">XF4</strain>
    </source>
</reference>
<dbReference type="EMBL" id="AP023099">
    <property type="protein sequence ID" value="BCE91921.1"/>
    <property type="molecule type" value="Genomic_DNA"/>
</dbReference>
<dbReference type="EMBL" id="AP023094">
    <property type="protein sequence ID" value="BCE48405.1"/>
    <property type="molecule type" value="Genomic_DNA"/>
</dbReference>